<dbReference type="PROSITE" id="PS51257">
    <property type="entry name" value="PROKAR_LIPOPROTEIN"/>
    <property type="match status" value="1"/>
</dbReference>
<accession>A0A444QFL8</accession>
<feature type="signal peptide" evidence="1">
    <location>
        <begin position="1"/>
        <end position="26"/>
    </location>
</feature>
<protein>
    <recommendedName>
        <fullName evidence="4">LppX_LprAFG lipoprotein</fullName>
    </recommendedName>
</protein>
<evidence type="ECO:0000313" key="2">
    <source>
        <dbReference type="EMBL" id="RWZ68329.1"/>
    </source>
</evidence>
<proteinExistence type="predicted"/>
<feature type="chain" id="PRO_5039047988" description="LppX_LprAFG lipoprotein" evidence="1">
    <location>
        <begin position="27"/>
        <end position="255"/>
    </location>
</feature>
<keyword evidence="3" id="KW-1185">Reference proteome</keyword>
<dbReference type="EMBL" id="RZNC01000001">
    <property type="protein sequence ID" value="RWZ68329.1"/>
    <property type="molecule type" value="Genomic_DNA"/>
</dbReference>
<gene>
    <name evidence="2" type="ORF">ELQ92_03670</name>
</gene>
<comment type="caution">
    <text evidence="2">The sequence shown here is derived from an EMBL/GenBank/DDBJ whole genome shotgun (WGS) entry which is preliminary data.</text>
</comment>
<sequence>MNERSTTTVAAVALAAVLGLTGCASAGAEPTPLPTPTVVDLSEVDVTDVDRNGVEYLSDRAALDAVLAGMDEAGPVTVTGSFQERPDEDGGGTRRVRIDLTGTQSRFRAEISAADATMTAVVTDGRAYVTGNAAFAEVLGVPEAAGGVVCLPSDDPRITTWAPSLSPSDLLESMVGEEAGVSLEPAVGPEDVTESVEFVIGAAGAPIGSLVVAATGPAVPLRLVAADTRGDADFSFVWGETDEVVVPEEAALPCA</sequence>
<reference evidence="2 3" key="1">
    <citation type="submission" date="2018-12" db="EMBL/GenBank/DDBJ databases">
        <authorList>
            <person name="Li F."/>
        </authorList>
    </citation>
    <scope>NUCLEOTIDE SEQUENCE [LARGE SCALE GENOMIC DNA]</scope>
    <source>
        <strain evidence="2 3">8H24J-4-2</strain>
    </source>
</reference>
<keyword evidence="1" id="KW-0732">Signal</keyword>
<evidence type="ECO:0000313" key="3">
    <source>
        <dbReference type="Proteomes" id="UP000288603"/>
    </source>
</evidence>
<dbReference type="RefSeq" id="WP_128497598.1">
    <property type="nucleotide sequence ID" value="NZ_RZNC01000001.1"/>
</dbReference>
<name>A0A444QFL8_9MICO</name>
<evidence type="ECO:0008006" key="4">
    <source>
        <dbReference type="Google" id="ProtNLM"/>
    </source>
</evidence>
<dbReference type="AlphaFoldDB" id="A0A444QFL8"/>
<evidence type="ECO:0000256" key="1">
    <source>
        <dbReference type="SAM" id="SignalP"/>
    </source>
</evidence>
<dbReference type="Proteomes" id="UP000288603">
    <property type="component" value="Unassembled WGS sequence"/>
</dbReference>
<dbReference type="OrthoDB" id="5112276at2"/>
<organism evidence="2 3">
    <name type="scientific">Labedella populi</name>
    <dbReference type="NCBI Taxonomy" id="2498850"/>
    <lineage>
        <taxon>Bacteria</taxon>
        <taxon>Bacillati</taxon>
        <taxon>Actinomycetota</taxon>
        <taxon>Actinomycetes</taxon>
        <taxon>Micrococcales</taxon>
        <taxon>Microbacteriaceae</taxon>
        <taxon>Labedella</taxon>
    </lineage>
</organism>